<protein>
    <submittedName>
        <fullName evidence="9">Outer membrane protein transport protein (OMPP1/FadL/TodX)</fullName>
    </submittedName>
</protein>
<keyword evidence="7" id="KW-0998">Cell outer membrane</keyword>
<dbReference type="SUPFAM" id="SSF56935">
    <property type="entry name" value="Porins"/>
    <property type="match status" value="1"/>
</dbReference>
<dbReference type="Gene3D" id="2.40.160.60">
    <property type="entry name" value="Outer membrane protein transport protein (OMPP1/FadL/TodX)"/>
    <property type="match status" value="1"/>
</dbReference>
<dbReference type="Pfam" id="PF03349">
    <property type="entry name" value="Toluene_X"/>
    <property type="match status" value="1"/>
</dbReference>
<keyword evidence="6" id="KW-0472">Membrane</keyword>
<evidence type="ECO:0000256" key="8">
    <source>
        <dbReference type="SAM" id="SignalP"/>
    </source>
</evidence>
<accession>A0A1I0EI79</accession>
<evidence type="ECO:0000256" key="6">
    <source>
        <dbReference type="ARBA" id="ARBA00023136"/>
    </source>
</evidence>
<evidence type="ECO:0000256" key="3">
    <source>
        <dbReference type="ARBA" id="ARBA00022452"/>
    </source>
</evidence>
<dbReference type="OrthoDB" id="9765571at2"/>
<comment type="subcellular location">
    <subcellularLocation>
        <location evidence="1">Cell outer membrane</location>
        <topology evidence="1">Multi-pass membrane protein</topology>
    </subcellularLocation>
</comment>
<evidence type="ECO:0000313" key="9">
    <source>
        <dbReference type="EMBL" id="SET44851.1"/>
    </source>
</evidence>
<dbReference type="RefSeq" id="WP_038560227.1">
    <property type="nucleotide sequence ID" value="NZ_FOHT01000013.1"/>
</dbReference>
<name>A0A1I0EI79_9BACT</name>
<gene>
    <name evidence="9" type="ORF">SAMN05444285_11356</name>
</gene>
<dbReference type="PANTHER" id="PTHR35093">
    <property type="entry name" value="OUTER MEMBRANE PROTEIN NMB0088-RELATED"/>
    <property type="match status" value="1"/>
</dbReference>
<keyword evidence="4" id="KW-0812">Transmembrane</keyword>
<dbReference type="PANTHER" id="PTHR35093:SF8">
    <property type="entry name" value="OUTER MEMBRANE PROTEIN NMB0088-RELATED"/>
    <property type="match status" value="1"/>
</dbReference>
<dbReference type="GO" id="GO:0015483">
    <property type="term" value="F:long-chain fatty acid transporting porin activity"/>
    <property type="evidence" value="ECO:0007669"/>
    <property type="project" value="TreeGrafter"/>
</dbReference>
<reference evidence="9 10" key="1">
    <citation type="submission" date="2016-10" db="EMBL/GenBank/DDBJ databases">
        <authorList>
            <person name="de Groot N.N."/>
        </authorList>
    </citation>
    <scope>NUCLEOTIDE SEQUENCE [LARGE SCALE GENOMIC DNA]</scope>
    <source>
        <strain evidence="9 10">DSM 25947</strain>
    </source>
</reference>
<keyword evidence="5 8" id="KW-0732">Signal</keyword>
<dbReference type="EMBL" id="FOHT01000013">
    <property type="protein sequence ID" value="SET44851.1"/>
    <property type="molecule type" value="Genomic_DNA"/>
</dbReference>
<evidence type="ECO:0000313" key="10">
    <source>
        <dbReference type="Proteomes" id="UP000181981"/>
    </source>
</evidence>
<evidence type="ECO:0000256" key="5">
    <source>
        <dbReference type="ARBA" id="ARBA00022729"/>
    </source>
</evidence>
<organism evidence="9 10">
    <name type="scientific">Draconibacterium orientale</name>
    <dbReference type="NCBI Taxonomy" id="1168034"/>
    <lineage>
        <taxon>Bacteria</taxon>
        <taxon>Pseudomonadati</taxon>
        <taxon>Bacteroidota</taxon>
        <taxon>Bacteroidia</taxon>
        <taxon>Marinilabiliales</taxon>
        <taxon>Prolixibacteraceae</taxon>
        <taxon>Draconibacterium</taxon>
    </lineage>
</organism>
<dbReference type="InterPro" id="IPR005017">
    <property type="entry name" value="OMPP1/FadL/TodX"/>
</dbReference>
<proteinExistence type="inferred from homology"/>
<feature type="signal peptide" evidence="8">
    <location>
        <begin position="1"/>
        <end position="20"/>
    </location>
</feature>
<feature type="chain" id="PRO_5010263939" evidence="8">
    <location>
        <begin position="21"/>
        <end position="516"/>
    </location>
</feature>
<comment type="similarity">
    <text evidence="2">Belongs to the OmpP1/FadL family.</text>
</comment>
<sequence>MKKYFSILLLALFMPFFMQAQDLLDALRYSNIQVSGTARAGAMGNAFGALGGDFTSISINPAGLGVYRSSELTVTPKFTYGKTEGNYMNTLMEDNKYNVALNNLSYVTVIPTASRSDVGLISVNLGIGYNRLKDFNSNSLMGASGVTSSFLDDLIENGNGEDPNAGWSDYYEELAYYNSETNSGADIMYYDEDAGFWRSDIQKNPFDQNVENYPVSQRKSISRTGSIDEYNFAVGLNFNHKIYLGATLGVTDIYYRESSTYEEWDDQNVIPNFVDMQFDSYLRTTGTGYNFKFGLIYKPINEVRLGASIHTPTFYDMHDFFHTSMYSKNDFEDTGVVDDAGYSPLNNYDYQLHTPLRATFSGAFVIAKKGLISVDYEYVDYSSAKLRKGGDGYGFTPENQEIKDAYKSVGNIRVGGELRATNNLSLRAGYEYYPTAYKSTSLGNDQFKSNDELNVYSAGLGYRFGSFTFDLAYRMTDMMEYELPYSAPSSGYYPVPEAAKFDGLTHDVMFTLGFKF</sequence>
<dbReference type="GO" id="GO:0009279">
    <property type="term" value="C:cell outer membrane"/>
    <property type="evidence" value="ECO:0007669"/>
    <property type="project" value="UniProtKB-SubCell"/>
</dbReference>
<dbReference type="AlphaFoldDB" id="A0A1I0EI79"/>
<evidence type="ECO:0000256" key="2">
    <source>
        <dbReference type="ARBA" id="ARBA00008163"/>
    </source>
</evidence>
<evidence type="ECO:0000256" key="7">
    <source>
        <dbReference type="ARBA" id="ARBA00023237"/>
    </source>
</evidence>
<evidence type="ECO:0000256" key="1">
    <source>
        <dbReference type="ARBA" id="ARBA00004571"/>
    </source>
</evidence>
<keyword evidence="3" id="KW-1134">Transmembrane beta strand</keyword>
<dbReference type="Proteomes" id="UP000181981">
    <property type="component" value="Unassembled WGS sequence"/>
</dbReference>
<evidence type="ECO:0000256" key="4">
    <source>
        <dbReference type="ARBA" id="ARBA00022692"/>
    </source>
</evidence>